<evidence type="ECO:0008006" key="5">
    <source>
        <dbReference type="Google" id="ProtNLM"/>
    </source>
</evidence>
<gene>
    <name evidence="3" type="ORF">MPRF_27040</name>
</gene>
<organism evidence="3 4">
    <name type="scientific">Mycolicibacterium parafortuitum</name>
    <name type="common">Mycobacterium parafortuitum</name>
    <dbReference type="NCBI Taxonomy" id="39692"/>
    <lineage>
        <taxon>Bacteria</taxon>
        <taxon>Bacillati</taxon>
        <taxon>Actinomycetota</taxon>
        <taxon>Actinomycetes</taxon>
        <taxon>Mycobacteriales</taxon>
        <taxon>Mycobacteriaceae</taxon>
        <taxon>Mycolicibacterium</taxon>
    </lineage>
</organism>
<feature type="transmembrane region" description="Helical" evidence="2">
    <location>
        <begin position="156"/>
        <end position="181"/>
    </location>
</feature>
<keyword evidence="2" id="KW-1133">Transmembrane helix</keyword>
<feature type="transmembrane region" description="Helical" evidence="2">
    <location>
        <begin position="255"/>
        <end position="274"/>
    </location>
</feature>
<evidence type="ECO:0000256" key="1">
    <source>
        <dbReference type="SAM" id="MobiDB-lite"/>
    </source>
</evidence>
<feature type="transmembrane region" description="Helical" evidence="2">
    <location>
        <begin position="109"/>
        <end position="136"/>
    </location>
</feature>
<keyword evidence="2" id="KW-0812">Transmembrane</keyword>
<sequence length="317" mass="32349">MTENPPPGGYPPPPPEGYPPPPPPGGGFPPPGAGGAYPPPPPGGYPPPPPPGGGYPPPPPPGYPAPPPGYGGYPPPGQGFPPQPTRPSVDVGAGFGWAFNKFSKNAGPLIIPTIVYALIIGVLGAIIFGLTSMFPADYTSYSGEDGAGMSLDLGPAATIILFLGLIVMFVVAGAISAAYLAGVLDIANGQKVEFGSFFRPRNIGAVVVASLIVGVATSIGSLLCVIPGLIVSIFALFTTVFIVDRNLSAIDGIKASIAVTKANFLQVFLTWLIFNVLISVGSFLCYIGLIVTVPLAVLYLVYAYRSLTGGPLAPPTP</sequence>
<accession>A0A7I7U415</accession>
<dbReference type="AlphaFoldDB" id="A0A7I7U415"/>
<evidence type="ECO:0000313" key="4">
    <source>
        <dbReference type="Proteomes" id="UP000466554"/>
    </source>
</evidence>
<feature type="compositionally biased region" description="Pro residues" evidence="1">
    <location>
        <begin position="1"/>
        <end position="85"/>
    </location>
</feature>
<dbReference type="InterPro" id="IPR010380">
    <property type="entry name" value="DUF975"/>
</dbReference>
<evidence type="ECO:0000313" key="3">
    <source>
        <dbReference type="EMBL" id="BBY75805.1"/>
    </source>
</evidence>
<name>A0A7I7U415_MYCPF</name>
<dbReference type="RefSeq" id="WP_163766580.1">
    <property type="nucleotide sequence ID" value="NZ_AP022598.1"/>
</dbReference>
<feature type="transmembrane region" description="Helical" evidence="2">
    <location>
        <begin position="202"/>
        <end position="219"/>
    </location>
</feature>
<proteinExistence type="predicted"/>
<keyword evidence="2" id="KW-0472">Membrane</keyword>
<feature type="region of interest" description="Disordered" evidence="1">
    <location>
        <begin position="1"/>
        <end position="87"/>
    </location>
</feature>
<reference evidence="3 4" key="1">
    <citation type="journal article" date="2019" name="Emerg. Microbes Infect.">
        <title>Comprehensive subspecies identification of 175 nontuberculous mycobacteria species based on 7547 genomic profiles.</title>
        <authorList>
            <person name="Matsumoto Y."/>
            <person name="Kinjo T."/>
            <person name="Motooka D."/>
            <person name="Nabeya D."/>
            <person name="Jung N."/>
            <person name="Uechi K."/>
            <person name="Horii T."/>
            <person name="Iida T."/>
            <person name="Fujita J."/>
            <person name="Nakamura S."/>
        </authorList>
    </citation>
    <scope>NUCLEOTIDE SEQUENCE [LARGE SCALE GENOMIC DNA]</scope>
    <source>
        <strain evidence="3 4">JCM 6367</strain>
    </source>
</reference>
<dbReference type="PANTHER" id="PTHR40076:SF1">
    <property type="entry name" value="MEMBRANE PROTEIN"/>
    <property type="match status" value="1"/>
</dbReference>
<dbReference type="EMBL" id="AP022598">
    <property type="protein sequence ID" value="BBY75805.1"/>
    <property type="molecule type" value="Genomic_DNA"/>
</dbReference>
<dbReference type="PANTHER" id="PTHR40076">
    <property type="entry name" value="MEMBRANE PROTEIN-RELATED"/>
    <property type="match status" value="1"/>
</dbReference>
<dbReference type="Proteomes" id="UP000466554">
    <property type="component" value="Chromosome"/>
</dbReference>
<protein>
    <recommendedName>
        <fullName evidence="5">Integral membrane protein</fullName>
    </recommendedName>
</protein>
<feature type="transmembrane region" description="Helical" evidence="2">
    <location>
        <begin position="280"/>
        <end position="302"/>
    </location>
</feature>
<evidence type="ECO:0000256" key="2">
    <source>
        <dbReference type="SAM" id="Phobius"/>
    </source>
</evidence>